<evidence type="ECO:0000256" key="3">
    <source>
        <dbReference type="ARBA" id="ARBA00022553"/>
    </source>
</evidence>
<dbReference type="eggNOG" id="COG2202">
    <property type="taxonomic scope" value="Bacteria"/>
</dbReference>
<dbReference type="Gene3D" id="3.30.450.20">
    <property type="entry name" value="PAS domain"/>
    <property type="match status" value="3"/>
</dbReference>
<dbReference type="InterPro" id="IPR036890">
    <property type="entry name" value="HATPase_C_sf"/>
</dbReference>
<dbReference type="PANTHER" id="PTHR24421:SF10">
    <property type="entry name" value="NITRATE_NITRITE SENSOR PROTEIN NARQ"/>
    <property type="match status" value="1"/>
</dbReference>
<dbReference type="InterPro" id="IPR000014">
    <property type="entry name" value="PAS"/>
</dbReference>
<dbReference type="RefSeq" id="WP_051392109.1">
    <property type="nucleotide sequence ID" value="NZ_CP019239.1"/>
</dbReference>
<feature type="domain" description="PAS" evidence="9">
    <location>
        <begin position="153"/>
        <end position="223"/>
    </location>
</feature>
<name>A0A1P8KE08_9BURK</name>
<keyword evidence="7" id="KW-0067">ATP-binding</keyword>
<dbReference type="InterPro" id="IPR035965">
    <property type="entry name" value="PAS-like_dom_sf"/>
</dbReference>
<keyword evidence="12" id="KW-1185">Reference proteome</keyword>
<comment type="catalytic activity">
    <reaction evidence="1">
        <text>ATP + protein L-histidine = ADP + protein N-phospho-L-histidine.</text>
        <dbReference type="EC" id="2.7.13.3"/>
    </reaction>
</comment>
<dbReference type="CDD" id="cd16917">
    <property type="entry name" value="HATPase_UhpB-NarQ-NarX-like"/>
    <property type="match status" value="1"/>
</dbReference>
<accession>A0A1P8KE08</accession>
<evidence type="ECO:0000256" key="2">
    <source>
        <dbReference type="ARBA" id="ARBA00012438"/>
    </source>
</evidence>
<dbReference type="GO" id="GO:0016020">
    <property type="term" value="C:membrane"/>
    <property type="evidence" value="ECO:0007669"/>
    <property type="project" value="InterPro"/>
</dbReference>
<keyword evidence="4" id="KW-0808">Transferase</keyword>
<dbReference type="Pfam" id="PF02518">
    <property type="entry name" value="HATPase_c"/>
    <property type="match status" value="1"/>
</dbReference>
<dbReference type="PROSITE" id="PS50113">
    <property type="entry name" value="PAC"/>
    <property type="match status" value="3"/>
</dbReference>
<feature type="domain" description="PAC" evidence="10">
    <location>
        <begin position="348"/>
        <end position="400"/>
    </location>
</feature>
<dbReference type="CDD" id="cd00130">
    <property type="entry name" value="PAS"/>
    <property type="match status" value="2"/>
</dbReference>
<evidence type="ECO:0000313" key="12">
    <source>
        <dbReference type="Proteomes" id="UP000186110"/>
    </source>
</evidence>
<dbReference type="InterPro" id="IPR001610">
    <property type="entry name" value="PAC"/>
</dbReference>
<evidence type="ECO:0000259" key="9">
    <source>
        <dbReference type="PROSITE" id="PS50112"/>
    </source>
</evidence>
<dbReference type="GO" id="GO:0000155">
    <property type="term" value="F:phosphorelay sensor kinase activity"/>
    <property type="evidence" value="ECO:0007669"/>
    <property type="project" value="InterPro"/>
</dbReference>
<dbReference type="PANTHER" id="PTHR24421">
    <property type="entry name" value="NITRATE/NITRITE SENSOR PROTEIN NARX-RELATED"/>
    <property type="match status" value="1"/>
</dbReference>
<proteinExistence type="predicted"/>
<dbReference type="InterPro" id="IPR013656">
    <property type="entry name" value="PAS_4"/>
</dbReference>
<dbReference type="eggNOG" id="COG5002">
    <property type="taxonomic scope" value="Bacteria"/>
</dbReference>
<reference evidence="11 12" key="1">
    <citation type="submission" date="2017-01" db="EMBL/GenBank/DDBJ databases">
        <authorList>
            <person name="Mah S.A."/>
            <person name="Swanson W.J."/>
            <person name="Moy G.W."/>
            <person name="Vacquier V.D."/>
        </authorList>
    </citation>
    <scope>NUCLEOTIDE SEQUENCE [LARGE SCALE GENOMIC DNA]</scope>
    <source>
        <strain evidence="11 12">DSM 22694</strain>
    </source>
</reference>
<gene>
    <name evidence="11" type="ORF">RS694_18030</name>
</gene>
<dbReference type="NCBIfam" id="TIGR00229">
    <property type="entry name" value="sensory_box"/>
    <property type="match status" value="2"/>
</dbReference>
<evidence type="ECO:0000256" key="6">
    <source>
        <dbReference type="ARBA" id="ARBA00022777"/>
    </source>
</evidence>
<evidence type="ECO:0000256" key="4">
    <source>
        <dbReference type="ARBA" id="ARBA00022679"/>
    </source>
</evidence>
<dbReference type="GO" id="GO:0006355">
    <property type="term" value="P:regulation of DNA-templated transcription"/>
    <property type="evidence" value="ECO:0007669"/>
    <property type="project" value="InterPro"/>
</dbReference>
<keyword evidence="3" id="KW-0597">Phosphoprotein</keyword>
<dbReference type="GO" id="GO:0005524">
    <property type="term" value="F:ATP binding"/>
    <property type="evidence" value="ECO:0007669"/>
    <property type="project" value="UniProtKB-KW"/>
</dbReference>
<feature type="domain" description="PAC" evidence="10">
    <location>
        <begin position="89"/>
        <end position="142"/>
    </location>
</feature>
<evidence type="ECO:0000256" key="1">
    <source>
        <dbReference type="ARBA" id="ARBA00000085"/>
    </source>
</evidence>
<dbReference type="PROSITE" id="PS50112">
    <property type="entry name" value="PAS"/>
    <property type="match status" value="2"/>
</dbReference>
<keyword evidence="8" id="KW-0902">Two-component regulatory system</keyword>
<dbReference type="InterPro" id="IPR000700">
    <property type="entry name" value="PAS-assoc_C"/>
</dbReference>
<dbReference type="Pfam" id="PF08448">
    <property type="entry name" value="PAS_4"/>
    <property type="match status" value="1"/>
</dbReference>
<keyword evidence="6" id="KW-0418">Kinase</keyword>
<dbReference type="Gene3D" id="1.20.5.1930">
    <property type="match status" value="1"/>
</dbReference>
<dbReference type="eggNOG" id="COG4585">
    <property type="taxonomic scope" value="Bacteria"/>
</dbReference>
<evidence type="ECO:0000256" key="8">
    <source>
        <dbReference type="ARBA" id="ARBA00023012"/>
    </source>
</evidence>
<feature type="domain" description="PAC" evidence="10">
    <location>
        <begin position="226"/>
        <end position="278"/>
    </location>
</feature>
<dbReference type="Pfam" id="PF00989">
    <property type="entry name" value="PAS"/>
    <property type="match status" value="2"/>
</dbReference>
<dbReference type="GO" id="GO:0046983">
    <property type="term" value="F:protein dimerization activity"/>
    <property type="evidence" value="ECO:0007669"/>
    <property type="project" value="InterPro"/>
</dbReference>
<keyword evidence="5" id="KW-0547">Nucleotide-binding</keyword>
<dbReference type="SUPFAM" id="SSF55874">
    <property type="entry name" value="ATPase domain of HSP90 chaperone/DNA topoisomerase II/histidine kinase"/>
    <property type="match status" value="1"/>
</dbReference>
<dbReference type="SMART" id="SM00086">
    <property type="entry name" value="PAC"/>
    <property type="match status" value="2"/>
</dbReference>
<dbReference type="AlphaFoldDB" id="A0A1P8KE08"/>
<dbReference type="EC" id="2.7.13.3" evidence="2"/>
<dbReference type="SUPFAM" id="SSF55785">
    <property type="entry name" value="PYP-like sensor domain (PAS domain)"/>
    <property type="match status" value="3"/>
</dbReference>
<dbReference type="InterPro" id="IPR011712">
    <property type="entry name" value="Sig_transdc_His_kin_sub3_dim/P"/>
</dbReference>
<dbReference type="SMART" id="SM00091">
    <property type="entry name" value="PAS"/>
    <property type="match status" value="2"/>
</dbReference>
<dbReference type="Proteomes" id="UP000186110">
    <property type="component" value="Chromosome"/>
</dbReference>
<dbReference type="InterPro" id="IPR013767">
    <property type="entry name" value="PAS_fold"/>
</dbReference>
<evidence type="ECO:0000256" key="7">
    <source>
        <dbReference type="ARBA" id="ARBA00022840"/>
    </source>
</evidence>
<evidence type="ECO:0000259" key="10">
    <source>
        <dbReference type="PROSITE" id="PS50113"/>
    </source>
</evidence>
<dbReference type="Gene3D" id="3.30.565.10">
    <property type="entry name" value="Histidine kinase-like ATPase, C-terminal domain"/>
    <property type="match status" value="1"/>
</dbReference>
<dbReference type="KEGG" id="rsb:RS694_18030"/>
<dbReference type="Pfam" id="PF07730">
    <property type="entry name" value="HisKA_3"/>
    <property type="match status" value="1"/>
</dbReference>
<feature type="domain" description="PAS" evidence="9">
    <location>
        <begin position="275"/>
        <end position="345"/>
    </location>
</feature>
<dbReference type="EMBL" id="CP019239">
    <property type="protein sequence ID" value="APW44239.1"/>
    <property type="molecule type" value="Genomic_DNA"/>
</dbReference>
<dbReference type="STRING" id="1484693.RS694_18030"/>
<dbReference type="InterPro" id="IPR050482">
    <property type="entry name" value="Sensor_HK_TwoCompSys"/>
</dbReference>
<protein>
    <recommendedName>
        <fullName evidence="2">histidine kinase</fullName>
        <ecNumber evidence="2">2.7.13.3</ecNumber>
    </recommendedName>
</protein>
<evidence type="ECO:0000313" key="11">
    <source>
        <dbReference type="EMBL" id="APW44239.1"/>
    </source>
</evidence>
<dbReference type="InterPro" id="IPR003594">
    <property type="entry name" value="HATPase_dom"/>
</dbReference>
<sequence length="620" mass="69256">MNKSKIAKTDEGGAAEVPGSSIQFADYMQNIVAQFDAQFRHLYVNKAVETATGLPSEWFLGKTNRELGMPRVLCDLWDRELRTVFESGRTSEISFSFDGPSQKHQIYSRLIPLQGEDGIVTSVVSDGKDITDLAQAQAQLQTLIRERKAFELDAERFRAIVQHSDDAIISKSLDGRITSWNRGAAAIFGYTEEEMMGKPMVLLFPPDRLQEEGFILEKLLAGEKVDHFETVRMRKDQSLVNVSVTISPIRDATGRIVGASKIARDITQRLRMEVMAEHFAAIVASTDDAIISKSLDGTVTSWNPAAQAMFGYASQEILGKSIRRIIPDDLWNDEDLILERLRQGEKIDHFETVRRHKNGSLLDVSVTISPIRDADGWITGASKIVRDNSARKRYLAAQKEHINRSQMLTRQVIEAQEDERRRVALELHDELGQTLTALKINLQLAQQAPSTTPGHLSESLTLIDHAMREVRRLAHTLRPPMLDDLGLIPALRWLVDQHTSRSKAEILFDHDLGGTRLPPEMETVCFRVAQEALTNIARHAHASRVVIDLRKRAGWLDMTLTDNGRGFDIRAKRALAEAGASLGILGMQQRADAVGAQFSMDAQLGQGCTVTLRKQIEASE</sequence>
<organism evidence="11 12">
    <name type="scientific">Rhodoferax saidenbachensis</name>
    <dbReference type="NCBI Taxonomy" id="1484693"/>
    <lineage>
        <taxon>Bacteria</taxon>
        <taxon>Pseudomonadati</taxon>
        <taxon>Pseudomonadota</taxon>
        <taxon>Betaproteobacteria</taxon>
        <taxon>Burkholderiales</taxon>
        <taxon>Comamonadaceae</taxon>
        <taxon>Rhodoferax</taxon>
    </lineage>
</organism>
<evidence type="ECO:0000256" key="5">
    <source>
        <dbReference type="ARBA" id="ARBA00022741"/>
    </source>
</evidence>